<protein>
    <recommendedName>
        <fullName evidence="2">CxC1-like cysteine cluster associated with KDZ transposases domain-containing protein</fullName>
    </recommendedName>
</protein>
<dbReference type="InterPro" id="IPR040521">
    <property type="entry name" value="KDZ"/>
</dbReference>
<dbReference type="Pfam" id="PF18758">
    <property type="entry name" value="KDZ"/>
    <property type="match status" value="1"/>
</dbReference>
<reference evidence="3 4" key="1">
    <citation type="submission" date="2017-11" db="EMBL/GenBank/DDBJ databases">
        <title>De novo assembly and phasing of dikaryotic genomes from two isolates of Puccinia coronata f. sp. avenae, the causal agent of oat crown rust.</title>
        <authorList>
            <person name="Miller M.E."/>
            <person name="Zhang Y."/>
            <person name="Omidvar V."/>
            <person name="Sperschneider J."/>
            <person name="Schwessinger B."/>
            <person name="Raley C."/>
            <person name="Palmer J.M."/>
            <person name="Garnica D."/>
            <person name="Upadhyaya N."/>
            <person name="Rathjen J."/>
            <person name="Taylor J.M."/>
            <person name="Park R.F."/>
            <person name="Dodds P.N."/>
            <person name="Hirsch C.D."/>
            <person name="Kianian S.F."/>
            <person name="Figueroa M."/>
        </authorList>
    </citation>
    <scope>NUCLEOTIDE SEQUENCE [LARGE SCALE GENOMIC DNA]</scope>
    <source>
        <strain evidence="3">12NC29</strain>
    </source>
</reference>
<evidence type="ECO:0000256" key="1">
    <source>
        <dbReference type="SAM" id="MobiDB-lite"/>
    </source>
</evidence>
<feature type="compositionally biased region" description="Acidic residues" evidence="1">
    <location>
        <begin position="814"/>
        <end position="825"/>
    </location>
</feature>
<dbReference type="OrthoDB" id="2505969at2759"/>
<dbReference type="PANTHER" id="PTHR33096:SF1">
    <property type="entry name" value="CXC1-LIKE CYSTEINE CLUSTER ASSOCIATED WITH KDZ TRANSPOSASES DOMAIN-CONTAINING PROTEIN"/>
    <property type="match status" value="1"/>
</dbReference>
<feature type="region of interest" description="Disordered" evidence="1">
    <location>
        <begin position="814"/>
        <end position="857"/>
    </location>
</feature>
<evidence type="ECO:0000259" key="2">
    <source>
        <dbReference type="Pfam" id="PF18802"/>
    </source>
</evidence>
<feature type="domain" description="CxC1-like cysteine cluster associated with KDZ transposases" evidence="2">
    <location>
        <begin position="136"/>
        <end position="239"/>
    </location>
</feature>
<comment type="caution">
    <text evidence="3">The sequence shown here is derived from an EMBL/GenBank/DDBJ whole genome shotgun (WGS) entry which is preliminary data.</text>
</comment>
<dbReference type="AlphaFoldDB" id="A0A2N5TR86"/>
<dbReference type="Pfam" id="PF18802">
    <property type="entry name" value="CxC1"/>
    <property type="match status" value="1"/>
</dbReference>
<name>A0A2N5TR86_9BASI</name>
<evidence type="ECO:0000313" key="4">
    <source>
        <dbReference type="Proteomes" id="UP000235388"/>
    </source>
</evidence>
<evidence type="ECO:0000313" key="3">
    <source>
        <dbReference type="EMBL" id="PLW27981.1"/>
    </source>
</evidence>
<gene>
    <name evidence="3" type="ORF">PCANC_23036</name>
</gene>
<accession>A0A2N5TR86</accession>
<dbReference type="Proteomes" id="UP000235388">
    <property type="component" value="Unassembled WGS sequence"/>
</dbReference>
<sequence>MAPRSRQSLYGFHYGSQLPVTESRSQRRTRLYHQQRTKSEIGRHLRRNVIPTNIPELIAGGQPANSESDANGRLDFDKLWLWEDTGEMMDQEDSISLAQMRALHEELIQQQKFKNWNDVMAALFPAYLHLKKETQNWTGSNSFDNYSSLICNCPPGNRKVREVDLIHLMGQQRVQFDFCTCTADLVHLLANGYVASTPVFPQTAFSFQLLNFYDLMWNICNSHATPFTKVMQRWNESMSIRLFGKNTSKPRVLQRNFVASVDVYRRLRSMQANLVQTVTSTTKQDILAQHSCPACFGESFPVTNPTQPTDNSKVFVCLDGNFQHRHHERASKNYVALEDQPLFIKPDELELANSQILEGERSNRVSEKAKDRCTEQHKAADDRRNASSWKGCDDTGLFGCCCRHNAVISFSNIHKSGEGRGHPTAIINRLFNEVQPNVQIGVAYDIGCTLKIFFTKRHLFHDYLDRMTFATAVFHSYVHDWPCQLQFNPRYNAGWGLTDGEGLERLWSYLSALVGPLRYATRNHRLSAINHRSLFHNTLGIENIVLTLKRKAIHALATRKHAQSVLQPLLLQPNRHVSGQCFTEQFFRGQWKKQQKIFEALGRRKKAATRILKTFCNRRTDYLRNHAPDQLDQPENQEITYEEFTKLQLDDPFWNDGYMCMSKDPWAIDSTVRTGIHAMLRLDRADEELEQLAFEFRRCLSWGVQYCNQLKHRIDECVFDTGGEHLKAILDSNFGQISYQTRRLVSDELESVQKKHEELLLMWDPDVEKIAALGVAFHAAVPVEWSATLTYLKTYSWPTQSNPDLDLMMEDTELNAQDSDGDSNDGDIPTTGNDINDGELPPLSDLVDIEDMAAPAS</sequence>
<dbReference type="PANTHER" id="PTHR33096">
    <property type="entry name" value="CXC2 DOMAIN-CONTAINING PROTEIN"/>
    <property type="match status" value="1"/>
</dbReference>
<dbReference type="InterPro" id="IPR041320">
    <property type="entry name" value="CxC1"/>
</dbReference>
<dbReference type="STRING" id="200324.A0A2N5TR86"/>
<proteinExistence type="predicted"/>
<keyword evidence="4" id="KW-1185">Reference proteome</keyword>
<organism evidence="3 4">
    <name type="scientific">Puccinia coronata f. sp. avenae</name>
    <dbReference type="NCBI Taxonomy" id="200324"/>
    <lineage>
        <taxon>Eukaryota</taxon>
        <taxon>Fungi</taxon>
        <taxon>Dikarya</taxon>
        <taxon>Basidiomycota</taxon>
        <taxon>Pucciniomycotina</taxon>
        <taxon>Pucciniomycetes</taxon>
        <taxon>Pucciniales</taxon>
        <taxon>Pucciniaceae</taxon>
        <taxon>Puccinia</taxon>
    </lineage>
</organism>
<dbReference type="EMBL" id="PGCJ01000462">
    <property type="protein sequence ID" value="PLW27981.1"/>
    <property type="molecule type" value="Genomic_DNA"/>
</dbReference>